<dbReference type="AlphaFoldDB" id="A0A2S7N4I9"/>
<evidence type="ECO:0000313" key="3">
    <source>
        <dbReference type="Proteomes" id="UP000239663"/>
    </source>
</evidence>
<dbReference type="EMBL" id="PKOZ01000001">
    <property type="protein sequence ID" value="PQD96949.1"/>
    <property type="molecule type" value="Genomic_DNA"/>
</dbReference>
<gene>
    <name evidence="2" type="ORF">CYL18_03455</name>
</gene>
<reference evidence="2 3" key="1">
    <citation type="submission" date="2017-12" db="EMBL/GenBank/DDBJ databases">
        <title>Taxonomic description and draft genome of Pradoshia cofamensis Gen. nov., sp. nov., a thermotolerant bacillale isolated from anterior gut of earthworm Eisenia fetida.</title>
        <authorList>
            <person name="Saha T."/>
            <person name="Chakraborty R."/>
        </authorList>
    </citation>
    <scope>NUCLEOTIDE SEQUENCE [LARGE SCALE GENOMIC DNA]</scope>
    <source>
        <strain evidence="2 3">EAG3</strain>
    </source>
</reference>
<dbReference type="GO" id="GO:0016020">
    <property type="term" value="C:membrane"/>
    <property type="evidence" value="ECO:0007669"/>
    <property type="project" value="TreeGrafter"/>
</dbReference>
<keyword evidence="2" id="KW-0378">Hydrolase</keyword>
<evidence type="ECO:0000259" key="1">
    <source>
        <dbReference type="Pfam" id="PF00561"/>
    </source>
</evidence>
<name>A0A2S7N4I9_9BACI</name>
<dbReference type="InterPro" id="IPR029058">
    <property type="entry name" value="AB_hydrolase_fold"/>
</dbReference>
<dbReference type="Gene3D" id="3.40.50.1820">
    <property type="entry name" value="alpha/beta hydrolase"/>
    <property type="match status" value="1"/>
</dbReference>
<dbReference type="SUPFAM" id="SSF53474">
    <property type="entry name" value="alpha/beta-Hydrolases"/>
    <property type="match status" value="1"/>
</dbReference>
<accession>A0A2S7N4I9</accession>
<proteinExistence type="predicted"/>
<dbReference type="PANTHER" id="PTHR43798">
    <property type="entry name" value="MONOACYLGLYCEROL LIPASE"/>
    <property type="match status" value="1"/>
</dbReference>
<evidence type="ECO:0000313" key="2">
    <source>
        <dbReference type="EMBL" id="PQD96949.1"/>
    </source>
</evidence>
<dbReference type="GO" id="GO:0046464">
    <property type="term" value="P:acylglycerol catabolic process"/>
    <property type="evidence" value="ECO:0007669"/>
    <property type="project" value="TreeGrafter"/>
</dbReference>
<feature type="domain" description="AB hydrolase-1" evidence="1">
    <location>
        <begin position="17"/>
        <end position="242"/>
    </location>
</feature>
<dbReference type="InterPro" id="IPR050266">
    <property type="entry name" value="AB_hydrolase_sf"/>
</dbReference>
<dbReference type="PRINTS" id="PR00111">
    <property type="entry name" value="ABHYDROLASE"/>
</dbReference>
<dbReference type="InterPro" id="IPR000639">
    <property type="entry name" value="Epox_hydrolase-like"/>
</dbReference>
<dbReference type="PANTHER" id="PTHR43798:SF5">
    <property type="entry name" value="MONOACYLGLYCEROL LIPASE ABHD6"/>
    <property type="match status" value="1"/>
</dbReference>
<dbReference type="Proteomes" id="UP000239663">
    <property type="component" value="Unassembled WGS sequence"/>
</dbReference>
<protein>
    <submittedName>
        <fullName evidence="2">Alpha/beta hydrolase</fullName>
    </submittedName>
</protein>
<organism evidence="2 3">
    <name type="scientific">Pradoshia eiseniae</name>
    <dbReference type="NCBI Taxonomy" id="2064768"/>
    <lineage>
        <taxon>Bacteria</taxon>
        <taxon>Bacillati</taxon>
        <taxon>Bacillota</taxon>
        <taxon>Bacilli</taxon>
        <taxon>Bacillales</taxon>
        <taxon>Bacillaceae</taxon>
        <taxon>Pradoshia</taxon>
    </lineage>
</organism>
<comment type="caution">
    <text evidence="2">The sequence shown here is derived from an EMBL/GenBank/DDBJ whole genome shotgun (WGS) entry which is preliminary data.</text>
</comment>
<dbReference type="InterPro" id="IPR000073">
    <property type="entry name" value="AB_hydrolase_1"/>
</dbReference>
<dbReference type="OrthoDB" id="252464at2"/>
<dbReference type="PRINTS" id="PR00412">
    <property type="entry name" value="EPOXHYDRLASE"/>
</dbReference>
<sequence length="259" mass="28792">MAEQVKLAYRESGKGKNIVLIHVFCGNKDYWKEIETRLSSSYHVWVLDMRGHGETEATEPGYSIHDMAEDVYEFIEDKNLQDVFLFGHSMGGYITLDFARNHPDVLSGYGLIHSTAYPDSEEAKKKRSAGVSKVMEQGVNLFVKELVPNLVAEKTKENNQSIIGKLFDIGIETNPKGVIGALKAMRDREDLSSVLEDNKLPVLLVAGAEDKVVPPEKTFIANGSHVNQVLIEKAGHMGIFETPDEVSRAIASFVDEHSK</sequence>
<keyword evidence="3" id="KW-1185">Reference proteome</keyword>
<dbReference type="RefSeq" id="WP_104848044.1">
    <property type="nucleotide sequence ID" value="NZ_PKOZ01000001.1"/>
</dbReference>
<dbReference type="GO" id="GO:0047372">
    <property type="term" value="F:monoacylglycerol lipase activity"/>
    <property type="evidence" value="ECO:0007669"/>
    <property type="project" value="TreeGrafter"/>
</dbReference>
<dbReference type="Pfam" id="PF00561">
    <property type="entry name" value="Abhydrolase_1"/>
    <property type="match status" value="1"/>
</dbReference>